<evidence type="ECO:0000313" key="7">
    <source>
        <dbReference type="Proteomes" id="UP000186894"/>
    </source>
</evidence>
<name>A0A1Q8ZL32_9HYPH</name>
<evidence type="ECO:0000313" key="6">
    <source>
        <dbReference type="EMBL" id="OLP42491.1"/>
    </source>
</evidence>
<dbReference type="SUPFAM" id="SSF52540">
    <property type="entry name" value="P-loop containing nucleoside triphosphate hydrolases"/>
    <property type="match status" value="1"/>
</dbReference>
<evidence type="ECO:0000256" key="4">
    <source>
        <dbReference type="ARBA" id="ARBA00022840"/>
    </source>
</evidence>
<dbReference type="PROSITE" id="PS50893">
    <property type="entry name" value="ABC_TRANSPORTER_2"/>
    <property type="match status" value="1"/>
</dbReference>
<comment type="similarity">
    <text evidence="1">Belongs to the ABC transporter superfamily.</text>
</comment>
<evidence type="ECO:0000256" key="1">
    <source>
        <dbReference type="ARBA" id="ARBA00005417"/>
    </source>
</evidence>
<dbReference type="Proteomes" id="UP000186894">
    <property type="component" value="Unassembled WGS sequence"/>
</dbReference>
<dbReference type="Gene3D" id="3.40.50.300">
    <property type="entry name" value="P-loop containing nucleotide triphosphate hydrolases"/>
    <property type="match status" value="1"/>
</dbReference>
<evidence type="ECO:0000256" key="3">
    <source>
        <dbReference type="ARBA" id="ARBA00022741"/>
    </source>
</evidence>
<dbReference type="GO" id="GO:0005524">
    <property type="term" value="F:ATP binding"/>
    <property type="evidence" value="ECO:0007669"/>
    <property type="project" value="UniProtKB-KW"/>
</dbReference>
<evidence type="ECO:0000259" key="5">
    <source>
        <dbReference type="PROSITE" id="PS50893"/>
    </source>
</evidence>
<accession>A0A1Q8ZL32</accession>
<dbReference type="EMBL" id="MKIM01000033">
    <property type="protein sequence ID" value="OLP42491.1"/>
    <property type="molecule type" value="Genomic_DNA"/>
</dbReference>
<keyword evidence="3" id="KW-0547">Nucleotide-binding</keyword>
<sequence>MSCNTQGAALAVENLCYTPPGGHRLLHSITLSIQAGDLLAIVGPNGAGKTTLLRCLYRAVKPSEGRVLLDGQNFESLSSRDIARRIAVVVQETPASFPFTVEDIVLMGRIPWRKGLSSNASENRAKAHHAMEHLNLRGMEKRSFGTLSGGEKQRVLVARALAQEPQLLILDEPSNHLDIRNQLEILDLLAGLGITIITTLHDINLAAGFATKAAILHNGEMIACGPPKEVLTPEHISSAFNVKTHAHAISDGASHHFSFALNS</sequence>
<gene>
    <name evidence="6" type="ORF">BJF95_13225</name>
</gene>
<feature type="domain" description="ABC transporter" evidence="5">
    <location>
        <begin position="10"/>
        <end position="243"/>
    </location>
</feature>
<dbReference type="InterPro" id="IPR003439">
    <property type="entry name" value="ABC_transporter-like_ATP-bd"/>
</dbReference>
<dbReference type="Pfam" id="PF00005">
    <property type="entry name" value="ABC_tran"/>
    <property type="match status" value="1"/>
</dbReference>
<dbReference type="CDD" id="cd03214">
    <property type="entry name" value="ABC_Iron-Siderophores_B12_Hemin"/>
    <property type="match status" value="1"/>
</dbReference>
<dbReference type="InterPro" id="IPR017871">
    <property type="entry name" value="ABC_transporter-like_CS"/>
</dbReference>
<dbReference type="AlphaFoldDB" id="A0A1Q8ZL32"/>
<dbReference type="FunFam" id="3.40.50.300:FF:000134">
    <property type="entry name" value="Iron-enterobactin ABC transporter ATP-binding protein"/>
    <property type="match status" value="1"/>
</dbReference>
<dbReference type="PANTHER" id="PTHR42794:SF2">
    <property type="entry name" value="ABC TRANSPORTER ATP-BINDING PROTEIN"/>
    <property type="match status" value="1"/>
</dbReference>
<reference evidence="6 7" key="1">
    <citation type="submission" date="2016-09" db="EMBL/GenBank/DDBJ databases">
        <title>Rhizobium oryziradicis sp. nov., isolated from the root of rice.</title>
        <authorList>
            <person name="Zhao J."/>
            <person name="Zhang X."/>
        </authorList>
    </citation>
    <scope>NUCLEOTIDE SEQUENCE [LARGE SCALE GENOMIC DNA]</scope>
    <source>
        <strain evidence="6 7">N19</strain>
    </source>
</reference>
<dbReference type="InterPro" id="IPR003593">
    <property type="entry name" value="AAA+_ATPase"/>
</dbReference>
<protein>
    <submittedName>
        <fullName evidence="6">Iron ABC transporter ATP-binding protein</fullName>
    </submittedName>
</protein>
<keyword evidence="2" id="KW-0813">Transport</keyword>
<proteinExistence type="inferred from homology"/>
<evidence type="ECO:0000256" key="2">
    <source>
        <dbReference type="ARBA" id="ARBA00022448"/>
    </source>
</evidence>
<dbReference type="PROSITE" id="PS00211">
    <property type="entry name" value="ABC_TRANSPORTER_1"/>
    <property type="match status" value="1"/>
</dbReference>
<dbReference type="STRING" id="1867956.BJF95_13225"/>
<dbReference type="PANTHER" id="PTHR42794">
    <property type="entry name" value="HEMIN IMPORT ATP-BINDING PROTEIN HMUV"/>
    <property type="match status" value="1"/>
</dbReference>
<dbReference type="SMART" id="SM00382">
    <property type="entry name" value="AAA"/>
    <property type="match status" value="1"/>
</dbReference>
<dbReference type="GO" id="GO:0016887">
    <property type="term" value="F:ATP hydrolysis activity"/>
    <property type="evidence" value="ECO:0007669"/>
    <property type="project" value="InterPro"/>
</dbReference>
<dbReference type="InterPro" id="IPR027417">
    <property type="entry name" value="P-loop_NTPase"/>
</dbReference>
<organism evidence="6 7">
    <name type="scientific">Rhizobium oryziradicis</name>
    <dbReference type="NCBI Taxonomy" id="1867956"/>
    <lineage>
        <taxon>Bacteria</taxon>
        <taxon>Pseudomonadati</taxon>
        <taxon>Pseudomonadota</taxon>
        <taxon>Alphaproteobacteria</taxon>
        <taxon>Hyphomicrobiales</taxon>
        <taxon>Rhizobiaceae</taxon>
        <taxon>Rhizobium/Agrobacterium group</taxon>
        <taxon>Rhizobium</taxon>
    </lineage>
</organism>
<keyword evidence="4 6" id="KW-0067">ATP-binding</keyword>
<keyword evidence="7" id="KW-1185">Reference proteome</keyword>
<comment type="caution">
    <text evidence="6">The sequence shown here is derived from an EMBL/GenBank/DDBJ whole genome shotgun (WGS) entry which is preliminary data.</text>
</comment>